<dbReference type="Pfam" id="PF06985">
    <property type="entry name" value="HET"/>
    <property type="match status" value="1"/>
</dbReference>
<protein>
    <submittedName>
        <fullName evidence="3">Heterokaryon incompatibility protein-domain-containing protein</fullName>
    </submittedName>
</protein>
<dbReference type="PANTHER" id="PTHR24148:SF64">
    <property type="entry name" value="HETEROKARYON INCOMPATIBILITY DOMAIN-CONTAINING PROTEIN"/>
    <property type="match status" value="1"/>
</dbReference>
<organism evidence="3 4">
    <name type="scientific">Paraphoma chrysanthemicola</name>
    <dbReference type="NCBI Taxonomy" id="798071"/>
    <lineage>
        <taxon>Eukaryota</taxon>
        <taxon>Fungi</taxon>
        <taxon>Dikarya</taxon>
        <taxon>Ascomycota</taxon>
        <taxon>Pezizomycotina</taxon>
        <taxon>Dothideomycetes</taxon>
        <taxon>Pleosporomycetidae</taxon>
        <taxon>Pleosporales</taxon>
        <taxon>Pleosporineae</taxon>
        <taxon>Phaeosphaeriaceae</taxon>
        <taxon>Paraphoma</taxon>
    </lineage>
</organism>
<evidence type="ECO:0000313" key="3">
    <source>
        <dbReference type="EMBL" id="KAH7089902.1"/>
    </source>
</evidence>
<comment type="caution">
    <text evidence="3">The sequence shown here is derived from an EMBL/GenBank/DDBJ whole genome shotgun (WGS) entry which is preliminary data.</text>
</comment>
<proteinExistence type="predicted"/>
<dbReference type="OrthoDB" id="2157530at2759"/>
<dbReference type="AlphaFoldDB" id="A0A8K0W1H7"/>
<feature type="domain" description="Heterokaryon incompatibility" evidence="2">
    <location>
        <begin position="68"/>
        <end position="237"/>
    </location>
</feature>
<reference evidence="3" key="1">
    <citation type="journal article" date="2021" name="Nat. Commun.">
        <title>Genetic determinants of endophytism in the Arabidopsis root mycobiome.</title>
        <authorList>
            <person name="Mesny F."/>
            <person name="Miyauchi S."/>
            <person name="Thiergart T."/>
            <person name="Pickel B."/>
            <person name="Atanasova L."/>
            <person name="Karlsson M."/>
            <person name="Huettel B."/>
            <person name="Barry K.W."/>
            <person name="Haridas S."/>
            <person name="Chen C."/>
            <person name="Bauer D."/>
            <person name="Andreopoulos W."/>
            <person name="Pangilinan J."/>
            <person name="LaButti K."/>
            <person name="Riley R."/>
            <person name="Lipzen A."/>
            <person name="Clum A."/>
            <person name="Drula E."/>
            <person name="Henrissat B."/>
            <person name="Kohler A."/>
            <person name="Grigoriev I.V."/>
            <person name="Martin F.M."/>
            <person name="Hacquard S."/>
        </authorList>
    </citation>
    <scope>NUCLEOTIDE SEQUENCE</scope>
    <source>
        <strain evidence="3">MPI-SDFR-AT-0120</strain>
    </source>
</reference>
<dbReference type="Proteomes" id="UP000813461">
    <property type="component" value="Unassembled WGS sequence"/>
</dbReference>
<feature type="compositionally biased region" description="Basic and acidic residues" evidence="1">
    <location>
        <begin position="1"/>
        <end position="11"/>
    </location>
</feature>
<dbReference type="EMBL" id="JAGMVJ010000006">
    <property type="protein sequence ID" value="KAH7089902.1"/>
    <property type="molecule type" value="Genomic_DNA"/>
</dbReference>
<dbReference type="InterPro" id="IPR052895">
    <property type="entry name" value="HetReg/Transcr_Mod"/>
</dbReference>
<evidence type="ECO:0000313" key="4">
    <source>
        <dbReference type="Proteomes" id="UP000813461"/>
    </source>
</evidence>
<gene>
    <name evidence="3" type="ORF">FB567DRAFT_521833</name>
</gene>
<sequence length="668" mass="76075">MDLQADEHAADGHNACNHPDEPLYKPLDDTEPEIRLIKVKRPQSDGPSETIIECSMSTVSLRGIEDQYVALSYAWGDTKDRKPITINGHERMVTVNLEAFLQEWRDCAVREDTPERYDTSFWIDAISINQEDMSERASQVNLMSRIYPSARAVMCWLGQGSRRCEHGLEAIARLGEHVKSFLDEDNPTKYLTKEAWLEEFYLEDDGDAAGTYRNLAWNGIRSLFAVEYWVRAWIQQEFALAKTVVFKYGRGIALLSHMNYVWKWWKGFEDQVRPEFIRQTLWRTLAQEPFRHLLGMEHHLQRLGFLELTSRDHTVMETTDLAFFTLYRALSDVKATDPRDMLYSLLGVMKLDIQANYALTVEDVYYQFAQRWIVKPGGLVFLLGAGGPCPEANHRDDSQQCQLPSWVPCWTSLSPGLGRMGIFIRKGESEADLTCSTVRINGKCLLVRGHKISTVNWDKSINAENLRPFLASYIHDPLAHFPNTQSRRLQLLLRLVCDDKHPTSRKPLIFKSSSWDEVLEALGTVVLTLSYLFSHSVSDIVIWLGLPTNADVAEKLLNEPLPPGVDPSALAVPSDRRYPVPAIATMLNANLLMHHVFTAEDGSLGWSLRHLQQHDIVCAIFGLEPLVILRQVGDYYRYIGPCSLQGQQDLRSVGSDFDTSASTMFNIY</sequence>
<name>A0A8K0W1H7_9PLEO</name>
<evidence type="ECO:0000256" key="1">
    <source>
        <dbReference type="SAM" id="MobiDB-lite"/>
    </source>
</evidence>
<feature type="region of interest" description="Disordered" evidence="1">
    <location>
        <begin position="1"/>
        <end position="27"/>
    </location>
</feature>
<dbReference type="PANTHER" id="PTHR24148">
    <property type="entry name" value="ANKYRIN REPEAT DOMAIN-CONTAINING PROTEIN 39 HOMOLOG-RELATED"/>
    <property type="match status" value="1"/>
</dbReference>
<feature type="compositionally biased region" description="Basic and acidic residues" evidence="1">
    <location>
        <begin position="18"/>
        <end position="27"/>
    </location>
</feature>
<keyword evidence="4" id="KW-1185">Reference proteome</keyword>
<dbReference type="InterPro" id="IPR010730">
    <property type="entry name" value="HET"/>
</dbReference>
<accession>A0A8K0W1H7</accession>
<evidence type="ECO:0000259" key="2">
    <source>
        <dbReference type="Pfam" id="PF06985"/>
    </source>
</evidence>